<keyword evidence="2 3" id="KW-0349">Heme</keyword>
<protein>
    <recommendedName>
        <fullName evidence="7">Cytochrome P450</fullName>
    </recommendedName>
</protein>
<keyword evidence="2 3" id="KW-0479">Metal-binding</keyword>
<comment type="cofactor">
    <cofactor evidence="2">
        <name>heme</name>
        <dbReference type="ChEBI" id="CHEBI:30413"/>
    </cofactor>
</comment>
<dbReference type="GO" id="GO:0072374">
    <property type="term" value="F:carotene epsilon hydroxylase activity"/>
    <property type="evidence" value="ECO:0000318"/>
    <property type="project" value="GO_Central"/>
</dbReference>
<feature type="binding site" description="axial binding residue" evidence="2">
    <location>
        <position position="515"/>
    </location>
    <ligand>
        <name>heme</name>
        <dbReference type="ChEBI" id="CHEBI:30413"/>
    </ligand>
    <ligandPart>
        <name>Fe</name>
        <dbReference type="ChEBI" id="CHEBI:18248"/>
    </ligandPart>
</feature>
<dbReference type="GeneID" id="66054412"/>
<dbReference type="FunCoup" id="A0A2K3DHB8">
    <property type="interactions" value="536"/>
</dbReference>
<keyword evidence="6" id="KW-1185">Reference proteome</keyword>
<evidence type="ECO:0008006" key="7">
    <source>
        <dbReference type="Google" id="ProtNLM"/>
    </source>
</evidence>
<evidence type="ECO:0000256" key="2">
    <source>
        <dbReference type="PIRSR" id="PIRSR602401-1"/>
    </source>
</evidence>
<dbReference type="InterPro" id="IPR002401">
    <property type="entry name" value="Cyt_P450_E_grp-I"/>
</dbReference>
<dbReference type="ExpressionAtlas" id="A0A2K3DHB8">
    <property type="expression patterns" value="baseline and differential"/>
</dbReference>
<dbReference type="STRING" id="3055.A0A2K3DHB8"/>
<dbReference type="GO" id="GO:0020037">
    <property type="term" value="F:heme binding"/>
    <property type="evidence" value="ECO:0007669"/>
    <property type="project" value="InterPro"/>
</dbReference>
<evidence type="ECO:0000256" key="1">
    <source>
        <dbReference type="ARBA" id="ARBA00010617"/>
    </source>
</evidence>
<dbReference type="PANTHER" id="PTHR24291:SF134">
    <property type="entry name" value="CAROTENE EPSILON-MONOOXYGENASE, CHLOROPLASTIC"/>
    <property type="match status" value="1"/>
</dbReference>
<dbReference type="Gene3D" id="1.10.630.10">
    <property type="entry name" value="Cytochrome P450"/>
    <property type="match status" value="1"/>
</dbReference>
<evidence type="ECO:0000256" key="4">
    <source>
        <dbReference type="SAM" id="MobiDB-lite"/>
    </source>
</evidence>
<dbReference type="PANTHER" id="PTHR24291">
    <property type="entry name" value="CYTOCHROME P450 FAMILY 4"/>
    <property type="match status" value="1"/>
</dbReference>
<dbReference type="GO" id="GO:0005506">
    <property type="term" value="F:iron ion binding"/>
    <property type="evidence" value="ECO:0007669"/>
    <property type="project" value="InterPro"/>
</dbReference>
<dbReference type="OrthoDB" id="1470350at2759"/>
<dbReference type="InterPro" id="IPR036396">
    <property type="entry name" value="Cyt_P450_sf"/>
</dbReference>
<sequence>MMLSNRTSGRPTVGSRSSSSARRPALFVPVKHVSRVAPLRAQNEDDEPSTFGKNIDSKGAGTSFTSPGWLTQLNMLWGGKSNVPVANAQPDDIKELLGGALFKALYKWMQESGPIYLLPTGPVSSFLVVSDPAAAKHVLRSTDNSQRNIYNKGLVAEVSEFLFGKGFAISGGDAWKARRRAVGPSLHKAYLEAMLDRVFGASSLFAADKLRKAAAEGTPVNMEALFSQLTLDIIGKSVFNYDFNSLTSDSPVIQAVYTALKETEQRATDLLPLWKVPGIGWLIPRQRKALEAVELIRKTTNDLIKQCKEMVDEEEMRAASAAAAAGTEYLNEADPSVLRFLIAAREEVDSTQLRDDLLSMLVAGHETTGEGGRGRGGGGRISASTTAFPNILPHPSCSMQAEVDAVLGSRLSPTMADYGQLRYVMRCVNESMRLYPHPPVLLRRALVEDELPGGFKVPVGQDVMISVYNIHHSPAVWDDPEAFIPERFGPLDGPVPNEQNTDFRYIPFSGGPRKCVGDQFALMEAVVALTVLLRQYDFQMVPNQQIGMTTGATIHTTNGLYMYVKERGAAASGSSGVAGGKQLAAA</sequence>
<keyword evidence="3" id="KW-0503">Monooxygenase</keyword>
<dbReference type="EMBL" id="CM008969">
    <property type="protein sequence ID" value="PNW79940.1"/>
    <property type="molecule type" value="Genomic_DNA"/>
</dbReference>
<dbReference type="RefSeq" id="XP_042922067.1">
    <property type="nucleotide sequence ID" value="XM_043065066.1"/>
</dbReference>
<gene>
    <name evidence="5" type="ORF">CHLRE_08g373100v5</name>
</gene>
<accession>A0A2K3DHB8</accession>
<keyword evidence="2 3" id="KW-0408">Iron</keyword>
<dbReference type="CDD" id="cd11046">
    <property type="entry name" value="CYP97"/>
    <property type="match status" value="1"/>
</dbReference>
<dbReference type="Proteomes" id="UP000006906">
    <property type="component" value="Chromosome 8"/>
</dbReference>
<comment type="similarity">
    <text evidence="1 3">Belongs to the cytochrome P450 family.</text>
</comment>
<feature type="region of interest" description="Disordered" evidence="4">
    <location>
        <begin position="1"/>
        <end position="23"/>
    </location>
</feature>
<name>A0A2K3DHB8_CHLRE</name>
<dbReference type="InParanoid" id="A0A2K3DHB8"/>
<dbReference type="InterPro" id="IPR050196">
    <property type="entry name" value="Cytochrome_P450_Monoox"/>
</dbReference>
<feature type="region of interest" description="Disordered" evidence="4">
    <location>
        <begin position="38"/>
        <end position="63"/>
    </location>
</feature>
<reference evidence="5 6" key="1">
    <citation type="journal article" date="2007" name="Science">
        <title>The Chlamydomonas genome reveals the evolution of key animal and plant functions.</title>
        <authorList>
            <person name="Merchant S.S."/>
            <person name="Prochnik S.E."/>
            <person name="Vallon O."/>
            <person name="Harris E.H."/>
            <person name="Karpowicz S.J."/>
            <person name="Witman G.B."/>
            <person name="Terry A."/>
            <person name="Salamov A."/>
            <person name="Fritz-Laylin L.K."/>
            <person name="Marechal-Drouard L."/>
            <person name="Marshall W.F."/>
            <person name="Qu L.H."/>
            <person name="Nelson D.R."/>
            <person name="Sanderfoot A.A."/>
            <person name="Spalding M.H."/>
            <person name="Kapitonov V.V."/>
            <person name="Ren Q."/>
            <person name="Ferris P."/>
            <person name="Lindquist E."/>
            <person name="Shapiro H."/>
            <person name="Lucas S.M."/>
            <person name="Grimwood J."/>
            <person name="Schmutz J."/>
            <person name="Cardol P."/>
            <person name="Cerutti H."/>
            <person name="Chanfreau G."/>
            <person name="Chen C.L."/>
            <person name="Cognat V."/>
            <person name="Croft M.T."/>
            <person name="Dent R."/>
            <person name="Dutcher S."/>
            <person name="Fernandez E."/>
            <person name="Fukuzawa H."/>
            <person name="Gonzalez-Ballester D."/>
            <person name="Gonzalez-Halphen D."/>
            <person name="Hallmann A."/>
            <person name="Hanikenne M."/>
            <person name="Hippler M."/>
            <person name="Inwood W."/>
            <person name="Jabbari K."/>
            <person name="Kalanon M."/>
            <person name="Kuras R."/>
            <person name="Lefebvre P.A."/>
            <person name="Lemaire S.D."/>
            <person name="Lobanov A.V."/>
            <person name="Lohr M."/>
            <person name="Manuell A."/>
            <person name="Meier I."/>
            <person name="Mets L."/>
            <person name="Mittag M."/>
            <person name="Mittelmeier T."/>
            <person name="Moroney J.V."/>
            <person name="Moseley J."/>
            <person name="Napoli C."/>
            <person name="Nedelcu A.M."/>
            <person name="Niyogi K."/>
            <person name="Novoselov S.V."/>
            <person name="Paulsen I.T."/>
            <person name="Pazour G."/>
            <person name="Purton S."/>
            <person name="Ral J.P."/>
            <person name="Riano-Pachon D.M."/>
            <person name="Riekhof W."/>
            <person name="Rymarquis L."/>
            <person name="Schroda M."/>
            <person name="Stern D."/>
            <person name="Umen J."/>
            <person name="Willows R."/>
            <person name="Wilson N."/>
            <person name="Zimmer S.L."/>
            <person name="Allmer J."/>
            <person name="Balk J."/>
            <person name="Bisova K."/>
            <person name="Chen C.J."/>
            <person name="Elias M."/>
            <person name="Gendler K."/>
            <person name="Hauser C."/>
            <person name="Lamb M.R."/>
            <person name="Ledford H."/>
            <person name="Long J.C."/>
            <person name="Minagawa J."/>
            <person name="Page M.D."/>
            <person name="Pan J."/>
            <person name="Pootakham W."/>
            <person name="Roje S."/>
            <person name="Rose A."/>
            <person name="Stahlberg E."/>
            <person name="Terauchi A.M."/>
            <person name="Yang P."/>
            <person name="Ball S."/>
            <person name="Bowler C."/>
            <person name="Dieckmann C.L."/>
            <person name="Gladyshev V.N."/>
            <person name="Green P."/>
            <person name="Jorgensen R."/>
            <person name="Mayfield S."/>
            <person name="Mueller-Roeber B."/>
            <person name="Rajamani S."/>
            <person name="Sayre R.T."/>
            <person name="Brokstein P."/>
            <person name="Dubchak I."/>
            <person name="Goodstein D."/>
            <person name="Hornick L."/>
            <person name="Huang Y.W."/>
            <person name="Jhaveri J."/>
            <person name="Luo Y."/>
            <person name="Martinez D."/>
            <person name="Ngau W.C."/>
            <person name="Otillar B."/>
            <person name="Poliakov A."/>
            <person name="Porter A."/>
            <person name="Szajkowski L."/>
            <person name="Werner G."/>
            <person name="Zhou K."/>
            <person name="Grigoriev I.V."/>
            <person name="Rokhsar D.S."/>
            <person name="Grossman A.R."/>
        </authorList>
    </citation>
    <scope>NUCLEOTIDE SEQUENCE [LARGE SCALE GENOMIC DNA]</scope>
    <source>
        <strain evidence="6">CC-503</strain>
    </source>
</reference>
<dbReference type="InterPro" id="IPR001128">
    <property type="entry name" value="Cyt_P450"/>
</dbReference>
<dbReference type="Pfam" id="PF00067">
    <property type="entry name" value="p450"/>
    <property type="match status" value="1"/>
</dbReference>
<organism evidence="5 6">
    <name type="scientific">Chlamydomonas reinhardtii</name>
    <name type="common">Chlamydomonas smithii</name>
    <dbReference type="NCBI Taxonomy" id="3055"/>
    <lineage>
        <taxon>Eukaryota</taxon>
        <taxon>Viridiplantae</taxon>
        <taxon>Chlorophyta</taxon>
        <taxon>core chlorophytes</taxon>
        <taxon>Chlorophyceae</taxon>
        <taxon>CS clade</taxon>
        <taxon>Chlamydomonadales</taxon>
        <taxon>Chlamydomonadaceae</taxon>
        <taxon>Chlamydomonas</taxon>
    </lineage>
</organism>
<dbReference type="Gramene" id="PNW79940">
    <property type="protein sequence ID" value="PNW79940"/>
    <property type="gene ID" value="CHLRE_08g373100v5"/>
</dbReference>
<dbReference type="KEGG" id="cre:CHLRE_08g373100v5"/>
<dbReference type="AlphaFoldDB" id="A0A2K3DHB8"/>
<evidence type="ECO:0000256" key="3">
    <source>
        <dbReference type="RuleBase" id="RU000461"/>
    </source>
</evidence>
<dbReference type="PRINTS" id="PR00463">
    <property type="entry name" value="EP450I"/>
</dbReference>
<evidence type="ECO:0000313" key="6">
    <source>
        <dbReference type="Proteomes" id="UP000006906"/>
    </source>
</evidence>
<dbReference type="InterPro" id="IPR017972">
    <property type="entry name" value="Cyt_P450_CS"/>
</dbReference>
<dbReference type="PROSITE" id="PS00086">
    <property type="entry name" value="CYTOCHROME_P450"/>
    <property type="match status" value="1"/>
</dbReference>
<proteinExistence type="inferred from homology"/>
<dbReference type="SUPFAM" id="SSF48264">
    <property type="entry name" value="Cytochrome P450"/>
    <property type="match status" value="1"/>
</dbReference>
<evidence type="ECO:0000313" key="5">
    <source>
        <dbReference type="EMBL" id="PNW79940.1"/>
    </source>
</evidence>
<keyword evidence="3" id="KW-0560">Oxidoreductase</keyword>